<dbReference type="InterPro" id="IPR050446">
    <property type="entry name" value="FAD-oxidoreductase/Apoptosis"/>
</dbReference>
<dbReference type="PRINTS" id="PR00411">
    <property type="entry name" value="PNDRDTASEI"/>
</dbReference>
<proteinExistence type="predicted"/>
<dbReference type="OrthoDB" id="3568330at2"/>
<dbReference type="SUPFAM" id="SSF51905">
    <property type="entry name" value="FAD/NAD(P)-binding domain"/>
    <property type="match status" value="2"/>
</dbReference>
<dbReference type="AlphaFoldDB" id="A0A2S2BZG7"/>
<dbReference type="RefSeq" id="WP_109332484.1">
    <property type="nucleotide sequence ID" value="NZ_CP021354.1"/>
</dbReference>
<dbReference type="Gene3D" id="3.50.50.60">
    <property type="entry name" value="FAD/NAD(P)-binding domain"/>
    <property type="match status" value="2"/>
</dbReference>
<dbReference type="PANTHER" id="PTHR43557">
    <property type="entry name" value="APOPTOSIS-INDUCING FACTOR 1"/>
    <property type="match status" value="1"/>
</dbReference>
<evidence type="ECO:0000259" key="6">
    <source>
        <dbReference type="Pfam" id="PF14759"/>
    </source>
</evidence>
<keyword evidence="4" id="KW-0560">Oxidoreductase</keyword>
<dbReference type="GO" id="GO:0005737">
    <property type="term" value="C:cytoplasm"/>
    <property type="evidence" value="ECO:0007669"/>
    <property type="project" value="TreeGrafter"/>
</dbReference>
<dbReference type="InterPro" id="IPR023753">
    <property type="entry name" value="FAD/NAD-binding_dom"/>
</dbReference>
<evidence type="ECO:0000256" key="3">
    <source>
        <dbReference type="ARBA" id="ARBA00022827"/>
    </source>
</evidence>
<dbReference type="SUPFAM" id="SSF55424">
    <property type="entry name" value="FAD/NAD-linked reductases, dimerisation (C-terminal) domain"/>
    <property type="match status" value="1"/>
</dbReference>
<dbReference type="InterPro" id="IPR016156">
    <property type="entry name" value="FAD/NAD-linked_Rdtase_dimer_sf"/>
</dbReference>
<dbReference type="PANTHER" id="PTHR43557:SF2">
    <property type="entry name" value="RIESKE DOMAIN-CONTAINING PROTEIN-RELATED"/>
    <property type="match status" value="1"/>
</dbReference>
<evidence type="ECO:0000313" key="8">
    <source>
        <dbReference type="Proteomes" id="UP000245711"/>
    </source>
</evidence>
<dbReference type="Pfam" id="PF14759">
    <property type="entry name" value="Reductase_C"/>
    <property type="match status" value="1"/>
</dbReference>
<dbReference type="InterPro" id="IPR028202">
    <property type="entry name" value="Reductase_C"/>
</dbReference>
<evidence type="ECO:0000313" key="7">
    <source>
        <dbReference type="EMBL" id="AWK73983.1"/>
    </source>
</evidence>
<comment type="cofactor">
    <cofactor evidence="1">
        <name>FAD</name>
        <dbReference type="ChEBI" id="CHEBI:57692"/>
    </cofactor>
</comment>
<keyword evidence="8" id="KW-1185">Reference proteome</keyword>
<dbReference type="Gene3D" id="3.30.390.30">
    <property type="match status" value="1"/>
</dbReference>
<reference evidence="7 8" key="1">
    <citation type="submission" date="2017-05" db="EMBL/GenBank/DDBJ databases">
        <title>Isolation of Rhodococcus sp. S2-17 biodegrading of BP-3.</title>
        <authorList>
            <person name="Lee Y."/>
            <person name="Kim K.H."/>
            <person name="Chun B.H."/>
            <person name="Jung H.S."/>
            <person name="Jeon C.O."/>
        </authorList>
    </citation>
    <scope>NUCLEOTIDE SEQUENCE [LARGE SCALE GENOMIC DNA]</scope>
    <source>
        <strain evidence="7 8">S2-17</strain>
    </source>
</reference>
<dbReference type="Proteomes" id="UP000245711">
    <property type="component" value="Chromosome"/>
</dbReference>
<feature type="domain" description="FAD/NAD(P)-binding" evidence="5">
    <location>
        <begin position="5"/>
        <end position="303"/>
    </location>
</feature>
<evidence type="ECO:0000259" key="5">
    <source>
        <dbReference type="Pfam" id="PF07992"/>
    </source>
</evidence>
<dbReference type="GO" id="GO:0016651">
    <property type="term" value="F:oxidoreductase activity, acting on NAD(P)H"/>
    <property type="evidence" value="ECO:0007669"/>
    <property type="project" value="TreeGrafter"/>
</dbReference>
<protein>
    <submittedName>
        <fullName evidence="7">Pyridine nucleotide-disulfide oxidoreductase</fullName>
    </submittedName>
</protein>
<name>A0A2S2BZG7_9NOCA</name>
<evidence type="ECO:0000256" key="1">
    <source>
        <dbReference type="ARBA" id="ARBA00001974"/>
    </source>
</evidence>
<dbReference type="InterPro" id="IPR036188">
    <property type="entry name" value="FAD/NAD-bd_sf"/>
</dbReference>
<dbReference type="EMBL" id="CP021354">
    <property type="protein sequence ID" value="AWK73983.1"/>
    <property type="molecule type" value="Genomic_DNA"/>
</dbReference>
<evidence type="ECO:0000256" key="4">
    <source>
        <dbReference type="ARBA" id="ARBA00023002"/>
    </source>
</evidence>
<dbReference type="KEGG" id="roz:CBI38_22905"/>
<organism evidence="7 8">
    <name type="scientific">Rhodococcus oxybenzonivorans</name>
    <dbReference type="NCBI Taxonomy" id="1990687"/>
    <lineage>
        <taxon>Bacteria</taxon>
        <taxon>Bacillati</taxon>
        <taxon>Actinomycetota</taxon>
        <taxon>Actinomycetes</taxon>
        <taxon>Mycobacteriales</taxon>
        <taxon>Nocardiaceae</taxon>
        <taxon>Rhodococcus</taxon>
    </lineage>
</organism>
<dbReference type="Pfam" id="PF07992">
    <property type="entry name" value="Pyr_redox_2"/>
    <property type="match status" value="1"/>
</dbReference>
<evidence type="ECO:0000256" key="2">
    <source>
        <dbReference type="ARBA" id="ARBA00022630"/>
    </source>
</evidence>
<gene>
    <name evidence="7" type="ORF">CBI38_22905</name>
</gene>
<feature type="domain" description="Reductase C-terminal" evidence="6">
    <location>
        <begin position="322"/>
        <end position="404"/>
    </location>
</feature>
<keyword evidence="3" id="KW-0274">FAD</keyword>
<sequence>MSIDRIVIIGSGQAGFEAAVSLRSHGFAGSITLVGDEPGVPYQRPPLSKAYLHCDPDRESLALRPAQYFDDHRITLACGKPVVRIDRDAQLVELIDATVIEYDHLILATGARNRLLPVPGADLPGVHYLRTAGEAESLTSSMASCSSLVVIGAGFIGLEVAAAARKKGLDVTVVEAMDRPMARALSPVMSDYFSTAHTEHGVHMRLSTGVKTVVAVDGRAAGVTTASGDVIRADAVVVGIGVVPNIELAALAGLPVDNGVVVDEYLRTPDENISAIGDCAAYPIPGTASLVRLESVQNAVDQARCLAAQLTGTSTNYLSVPWFWSEQYESKLQMAGLTVGADTHVVRGSVDSGAFSIFCFLGTRLLGVESVNKPRDHMAARKILACGMPLTPEQAADTDFDLKLAITRHKDTHKAEVASAEVGEREVVAS</sequence>
<keyword evidence="2" id="KW-0285">Flavoprotein</keyword>
<dbReference type="PRINTS" id="PR00368">
    <property type="entry name" value="FADPNR"/>
</dbReference>
<accession>A0A2S2BZG7</accession>